<organism evidence="6 7">
    <name type="scientific">Rhizobium rhizogenes (strain K84 / ATCC BAA-868)</name>
    <name type="common">Agrobacterium radiobacter</name>
    <dbReference type="NCBI Taxonomy" id="311403"/>
    <lineage>
        <taxon>Bacteria</taxon>
        <taxon>Pseudomonadati</taxon>
        <taxon>Pseudomonadota</taxon>
        <taxon>Alphaproteobacteria</taxon>
        <taxon>Hyphomicrobiales</taxon>
        <taxon>Rhizobiaceae</taxon>
        <taxon>Rhizobium/Agrobacterium group</taxon>
        <taxon>Rhizobium</taxon>
    </lineage>
</organism>
<evidence type="ECO:0000313" key="7">
    <source>
        <dbReference type="Proteomes" id="UP000001600"/>
    </source>
</evidence>
<comment type="subcellular location">
    <subcellularLocation>
        <location evidence="1">Periplasm</location>
    </subcellularLocation>
</comment>
<dbReference type="GO" id="GO:0042918">
    <property type="term" value="P:alkanesulfonate transmembrane transport"/>
    <property type="evidence" value="ECO:0007669"/>
    <property type="project" value="TreeGrafter"/>
</dbReference>
<evidence type="ECO:0000256" key="2">
    <source>
        <dbReference type="ARBA" id="ARBA00010742"/>
    </source>
</evidence>
<name>B9JM55_RHIR8</name>
<dbReference type="PANTHER" id="PTHR30024">
    <property type="entry name" value="ALIPHATIC SULFONATES-BINDING PROTEIN-RELATED"/>
    <property type="match status" value="1"/>
</dbReference>
<dbReference type="Proteomes" id="UP000001600">
    <property type="component" value="Chromosome 2"/>
</dbReference>
<evidence type="ECO:0000256" key="3">
    <source>
        <dbReference type="ARBA" id="ARBA00022729"/>
    </source>
</evidence>
<dbReference type="STRING" id="311403.Arad_7221"/>
<dbReference type="SUPFAM" id="SSF53850">
    <property type="entry name" value="Periplasmic binding protein-like II"/>
    <property type="match status" value="1"/>
</dbReference>
<evidence type="ECO:0000313" key="6">
    <source>
        <dbReference type="EMBL" id="ACM28769.1"/>
    </source>
</evidence>
<feature type="chain" id="PRO_5002884952" evidence="4">
    <location>
        <begin position="23"/>
        <end position="316"/>
    </location>
</feature>
<dbReference type="AlphaFoldDB" id="B9JM55"/>
<evidence type="ECO:0000256" key="1">
    <source>
        <dbReference type="ARBA" id="ARBA00004418"/>
    </source>
</evidence>
<reference evidence="6 7" key="1">
    <citation type="journal article" date="2009" name="J. Bacteriol.">
        <title>Genome sequences of three Agrobacterium biovars help elucidate the evolution of multichromosome genomes in bacteria.</title>
        <authorList>
            <person name="Slater S.C."/>
            <person name="Goldman B.S."/>
            <person name="Goodner B."/>
            <person name="Setubal J.C."/>
            <person name="Farrand S.K."/>
            <person name="Nester E.W."/>
            <person name="Burr T.J."/>
            <person name="Banta L."/>
            <person name="Dickerman A.W."/>
            <person name="Paulsen I."/>
            <person name="Otten L."/>
            <person name="Suen G."/>
            <person name="Welch R."/>
            <person name="Almeida N.F."/>
            <person name="Arnold F."/>
            <person name="Burton O.T."/>
            <person name="Du Z."/>
            <person name="Ewing A."/>
            <person name="Godsy E."/>
            <person name="Heisel S."/>
            <person name="Houmiel K.L."/>
            <person name="Jhaveri J."/>
            <person name="Lu J."/>
            <person name="Miller N.M."/>
            <person name="Norton S."/>
            <person name="Chen Q."/>
            <person name="Phoolcharoen W."/>
            <person name="Ohlin V."/>
            <person name="Ondrusek D."/>
            <person name="Pride N."/>
            <person name="Stricklin S.L."/>
            <person name="Sun J."/>
            <person name="Wheeler C."/>
            <person name="Wilson L."/>
            <person name="Zhu H."/>
            <person name="Wood D.W."/>
        </authorList>
    </citation>
    <scope>NUCLEOTIDE SEQUENCE [LARGE SCALE GENOMIC DNA]</scope>
    <source>
        <strain evidence="7">K84 / ATCC BAA-868</strain>
    </source>
</reference>
<dbReference type="KEGG" id="ara:Arad_7221"/>
<dbReference type="RefSeq" id="WP_007689027.1">
    <property type="nucleotide sequence ID" value="NC_011983.1"/>
</dbReference>
<gene>
    <name evidence="6" type="ordered locus">Arad_7221</name>
</gene>
<dbReference type="Gene3D" id="3.40.190.10">
    <property type="entry name" value="Periplasmic binding protein-like II"/>
    <property type="match status" value="2"/>
</dbReference>
<dbReference type="EMBL" id="CP000629">
    <property type="protein sequence ID" value="ACM28769.1"/>
    <property type="molecule type" value="Genomic_DNA"/>
</dbReference>
<evidence type="ECO:0000259" key="5">
    <source>
        <dbReference type="Pfam" id="PF09084"/>
    </source>
</evidence>
<comment type="similarity">
    <text evidence="2">Belongs to the bacterial solute-binding protein SsuA/TauA family.</text>
</comment>
<dbReference type="HOGENOM" id="CLU_878896_0_0_5"/>
<dbReference type="Pfam" id="PF09084">
    <property type="entry name" value="NMT1"/>
    <property type="match status" value="1"/>
</dbReference>
<dbReference type="eggNOG" id="COG0715">
    <property type="taxonomic scope" value="Bacteria"/>
</dbReference>
<keyword evidence="3 4" id="KW-0732">Signal</keyword>
<feature type="domain" description="SsuA/THI5-like" evidence="5">
    <location>
        <begin position="45"/>
        <end position="247"/>
    </location>
</feature>
<evidence type="ECO:0000256" key="4">
    <source>
        <dbReference type="SAM" id="SignalP"/>
    </source>
</evidence>
<sequence length="316" mass="33699">MLELKQALFALLALAFTGAAQAEELKLAIGQRGAWDTAIAELGNRAGIFKKHDIDLRILYTQGGAETQQAVLSRSVDIGIAAGTLGALSVAAKGAPLRIIGGEATGVSELYWYVPMASPIKTVNDMAGHTVGYSTSGSSSHTPLLLLAKEHKIDIQPVATGGLATTLTQVMSGQIDVGWAVAPFGLDQLDKTIRIVARGSDVAATRQLTTRVLITHAEVLAQKKLTIEKFLAAYRETLDWMYADPAAIKIFAEFAGISESATKRTRAEFFTKAALDPGTITGLPAIMADGVQFKFLQAPLTREQLAQIIQIERKAP</sequence>
<proteinExistence type="inferred from homology"/>
<accession>B9JM55</accession>
<dbReference type="InterPro" id="IPR015168">
    <property type="entry name" value="SsuA/THI5"/>
</dbReference>
<protein>
    <submittedName>
        <fullName evidence="6">Conserved hypothesis ABC transporter, periplasmic binding protein</fullName>
    </submittedName>
</protein>
<dbReference type="PANTHER" id="PTHR30024:SF47">
    <property type="entry name" value="TAURINE-BINDING PERIPLASMIC PROTEIN"/>
    <property type="match status" value="1"/>
</dbReference>
<feature type="signal peptide" evidence="4">
    <location>
        <begin position="1"/>
        <end position="22"/>
    </location>
</feature>
<dbReference type="GO" id="GO:0042597">
    <property type="term" value="C:periplasmic space"/>
    <property type="evidence" value="ECO:0007669"/>
    <property type="project" value="UniProtKB-SubCell"/>
</dbReference>